<dbReference type="EMBL" id="OZ022409">
    <property type="protein sequence ID" value="CAK9440184.1"/>
    <property type="molecule type" value="Genomic_DNA"/>
</dbReference>
<keyword evidence="2" id="KW-1185">Reference proteome</keyword>
<sequence length="516" mass="59373">MEHVLSQLKSNPAHKRAICDLYRVILRKAVRLRKCGDERGKTLYWELKIGAYEAFTKNYHTTFGIAQGVQRGIHLVEHLDAALDTGNWAPLTRWVQDYHDSLWQWQKRRVQFLHNKKEINDRSINLKRGKAYSLAHLKRQKIGQPLTESPKLSTLDLLKSKRHQASKNGQMLLLRYINRLIVDGKIPNPQLLPYTSDNLRASGDSYHSSHVVAASNQDSVNEAFDQDMVEALLVPDMEFEINDMYMNQLQRVVNEHGPYQAVAKVTQAGVRGVPYLMSPFKYAIGRKEVSQRIKEQVLCSRILNIWNSTEPVAEENMDKSGMYGVKGSKGFGDDELIRPRSFYQRYGEDEEMYEWFLERATKQREATTATAAEEEDMGSAIDWTSELAAVTQMIGDKLADACGRPLSFDLQLEQERLQKSCDEMYCARAERYHALISDLKKYKVLKHSEIVSPPNSAVPVEAKLKMPQRYYSAEDRAGRGMKLGDFMKSHKLRSFQFGNVIEKDGDKMLKELSRRW</sequence>
<accession>A0ABP0ZPI2</accession>
<dbReference type="Proteomes" id="UP001497383">
    <property type="component" value="Chromosome 5"/>
</dbReference>
<reference evidence="1 2" key="1">
    <citation type="submission" date="2024-03" db="EMBL/GenBank/DDBJ databases">
        <authorList>
            <person name="Brejova B."/>
        </authorList>
    </citation>
    <scope>NUCLEOTIDE SEQUENCE [LARGE SCALE GENOMIC DNA]</scope>
    <source>
        <strain evidence="1 2">CBS 14171</strain>
    </source>
</reference>
<dbReference type="RefSeq" id="XP_066831222.1">
    <property type="nucleotide sequence ID" value="XM_066974488.1"/>
</dbReference>
<proteinExistence type="predicted"/>
<evidence type="ECO:0000313" key="2">
    <source>
        <dbReference type="Proteomes" id="UP001497383"/>
    </source>
</evidence>
<gene>
    <name evidence="1" type="ORF">LODBEIA_P42840</name>
</gene>
<name>A0ABP0ZPI2_9ASCO</name>
<protein>
    <submittedName>
        <fullName evidence="1">Uncharacterized protein</fullName>
    </submittedName>
</protein>
<dbReference type="GeneID" id="92209480"/>
<organism evidence="1 2">
    <name type="scientific">Lodderomyces beijingensis</name>
    <dbReference type="NCBI Taxonomy" id="1775926"/>
    <lineage>
        <taxon>Eukaryota</taxon>
        <taxon>Fungi</taxon>
        <taxon>Dikarya</taxon>
        <taxon>Ascomycota</taxon>
        <taxon>Saccharomycotina</taxon>
        <taxon>Pichiomycetes</taxon>
        <taxon>Debaryomycetaceae</taxon>
        <taxon>Candida/Lodderomyces clade</taxon>
        <taxon>Lodderomyces</taxon>
    </lineage>
</organism>
<evidence type="ECO:0000313" key="1">
    <source>
        <dbReference type="EMBL" id="CAK9440184.1"/>
    </source>
</evidence>